<protein>
    <recommendedName>
        <fullName evidence="3">Major facilitator superfamily (MFS) profile domain-containing protein</fullName>
    </recommendedName>
</protein>
<comment type="subcellular location">
    <subcellularLocation>
        <location evidence="1">Membrane</location>
        <topology evidence="1">Multi-pass membrane protein</topology>
    </subcellularLocation>
</comment>
<dbReference type="Proteomes" id="UP000015102">
    <property type="component" value="Unassembled WGS sequence"/>
</dbReference>
<dbReference type="EnsemblMetazoa" id="MESCA004538-RA">
    <property type="protein sequence ID" value="MESCA004538-PA"/>
    <property type="gene ID" value="MESCA004538"/>
</dbReference>
<reference evidence="4" key="2">
    <citation type="submission" date="2015-06" db="UniProtKB">
        <authorList>
            <consortium name="EnsemblMetazoa"/>
        </authorList>
    </citation>
    <scope>IDENTIFICATION</scope>
</reference>
<dbReference type="OMA" id="FWDSESS"/>
<dbReference type="InterPro" id="IPR050327">
    <property type="entry name" value="Proton-linked_MCT"/>
</dbReference>
<dbReference type="Pfam" id="PF07690">
    <property type="entry name" value="MFS_1"/>
    <property type="match status" value="1"/>
</dbReference>
<dbReference type="EMBL" id="CAQQ02076767">
    <property type="status" value="NOT_ANNOTATED_CDS"/>
    <property type="molecule type" value="Genomic_DNA"/>
</dbReference>
<dbReference type="EMBL" id="CAQQ02076765">
    <property type="status" value="NOT_ANNOTATED_CDS"/>
    <property type="molecule type" value="Genomic_DNA"/>
</dbReference>
<dbReference type="PANTHER" id="PTHR11360">
    <property type="entry name" value="MONOCARBOXYLATE TRANSPORTER"/>
    <property type="match status" value="1"/>
</dbReference>
<feature type="transmembrane region" description="Helical" evidence="2">
    <location>
        <begin position="175"/>
        <end position="193"/>
    </location>
</feature>
<feature type="transmembrane region" description="Helical" evidence="2">
    <location>
        <begin position="260"/>
        <end position="279"/>
    </location>
</feature>
<evidence type="ECO:0000259" key="3">
    <source>
        <dbReference type="PROSITE" id="PS50850"/>
    </source>
</evidence>
<dbReference type="Gene3D" id="1.20.1250.20">
    <property type="entry name" value="MFS general substrate transporter like domains"/>
    <property type="match status" value="1"/>
</dbReference>
<dbReference type="EMBL" id="CAQQ02076769">
    <property type="status" value="NOT_ANNOTATED_CDS"/>
    <property type="molecule type" value="Genomic_DNA"/>
</dbReference>
<sequence length="299" mass="32892">MDVLLPVGNSQNLRIKNNKDNFPTKDHFKMNTPMEHTLSGAPNGGWGWVIVAAVALINMFNASITSVFGLLFGEQLELISHGTATPALLANLNSLALNFSGLFIGPAIKSFAPRKVTSFGVILVSLGLALCGFATEIWQFAVGYGFMVGIGLGLISPSTFMIINSYFTTKKARAVGITLAGTGIGQIIIPHIVRILLENYGYKHAVFGVSTLSLVGLIGASFFKPLKQVPKVQVHNPNEIKEVKTLWKFPWMGQRFLREYILCLHVQNIFLGLVIVVWTPEIVSKMWRKNHKEINENVV</sequence>
<dbReference type="PROSITE" id="PS50850">
    <property type="entry name" value="MFS"/>
    <property type="match status" value="1"/>
</dbReference>
<evidence type="ECO:0000313" key="4">
    <source>
        <dbReference type="EnsemblMetazoa" id="MESCA004538-PA"/>
    </source>
</evidence>
<name>T1GLX2_MEGSC</name>
<dbReference type="GO" id="GO:0016020">
    <property type="term" value="C:membrane"/>
    <property type="evidence" value="ECO:0007669"/>
    <property type="project" value="UniProtKB-SubCell"/>
</dbReference>
<dbReference type="SUPFAM" id="SSF103473">
    <property type="entry name" value="MFS general substrate transporter"/>
    <property type="match status" value="1"/>
</dbReference>
<evidence type="ECO:0000256" key="1">
    <source>
        <dbReference type="ARBA" id="ARBA00004141"/>
    </source>
</evidence>
<reference evidence="5" key="1">
    <citation type="submission" date="2013-02" db="EMBL/GenBank/DDBJ databases">
        <authorList>
            <person name="Hughes D."/>
        </authorList>
    </citation>
    <scope>NUCLEOTIDE SEQUENCE</scope>
    <source>
        <strain>Durham</strain>
        <strain evidence="5">NC isolate 2 -- Noor lab</strain>
    </source>
</reference>
<evidence type="ECO:0000256" key="2">
    <source>
        <dbReference type="SAM" id="Phobius"/>
    </source>
</evidence>
<accession>T1GLX2</accession>
<dbReference type="HOGENOM" id="CLU_931507_0_0_1"/>
<dbReference type="InterPro" id="IPR020846">
    <property type="entry name" value="MFS_dom"/>
</dbReference>
<feature type="transmembrane region" description="Helical" evidence="2">
    <location>
        <begin position="116"/>
        <end position="135"/>
    </location>
</feature>
<feature type="transmembrane region" description="Helical" evidence="2">
    <location>
        <begin position="141"/>
        <end position="163"/>
    </location>
</feature>
<keyword evidence="2" id="KW-0472">Membrane</keyword>
<keyword evidence="5" id="KW-1185">Reference proteome</keyword>
<dbReference type="EMBL" id="CAQQ02076766">
    <property type="status" value="NOT_ANNOTATED_CDS"/>
    <property type="molecule type" value="Genomic_DNA"/>
</dbReference>
<dbReference type="AlphaFoldDB" id="T1GLX2"/>
<proteinExistence type="predicted"/>
<feature type="transmembrane region" description="Helical" evidence="2">
    <location>
        <begin position="46"/>
        <end position="72"/>
    </location>
</feature>
<dbReference type="InterPro" id="IPR036259">
    <property type="entry name" value="MFS_trans_sf"/>
</dbReference>
<dbReference type="InterPro" id="IPR011701">
    <property type="entry name" value="MFS"/>
</dbReference>
<dbReference type="GO" id="GO:0008028">
    <property type="term" value="F:monocarboxylic acid transmembrane transporter activity"/>
    <property type="evidence" value="ECO:0007669"/>
    <property type="project" value="TreeGrafter"/>
</dbReference>
<organism evidence="4 5">
    <name type="scientific">Megaselia scalaris</name>
    <name type="common">Humpbacked fly</name>
    <name type="synonym">Phora scalaris</name>
    <dbReference type="NCBI Taxonomy" id="36166"/>
    <lineage>
        <taxon>Eukaryota</taxon>
        <taxon>Metazoa</taxon>
        <taxon>Ecdysozoa</taxon>
        <taxon>Arthropoda</taxon>
        <taxon>Hexapoda</taxon>
        <taxon>Insecta</taxon>
        <taxon>Pterygota</taxon>
        <taxon>Neoptera</taxon>
        <taxon>Endopterygota</taxon>
        <taxon>Diptera</taxon>
        <taxon>Brachycera</taxon>
        <taxon>Muscomorpha</taxon>
        <taxon>Platypezoidea</taxon>
        <taxon>Phoridae</taxon>
        <taxon>Megaseliini</taxon>
        <taxon>Megaselia</taxon>
    </lineage>
</organism>
<feature type="transmembrane region" description="Helical" evidence="2">
    <location>
        <begin position="205"/>
        <end position="223"/>
    </location>
</feature>
<dbReference type="EMBL" id="CAQQ02076768">
    <property type="status" value="NOT_ANNOTATED_CDS"/>
    <property type="molecule type" value="Genomic_DNA"/>
</dbReference>
<dbReference type="STRING" id="36166.T1GLX2"/>
<feature type="domain" description="Major facilitator superfamily (MFS) profile" evidence="3">
    <location>
        <begin position="47"/>
        <end position="299"/>
    </location>
</feature>
<feature type="transmembrane region" description="Helical" evidence="2">
    <location>
        <begin position="84"/>
        <end position="104"/>
    </location>
</feature>
<keyword evidence="2" id="KW-0812">Transmembrane</keyword>
<keyword evidence="2" id="KW-1133">Transmembrane helix</keyword>
<evidence type="ECO:0000313" key="5">
    <source>
        <dbReference type="Proteomes" id="UP000015102"/>
    </source>
</evidence>
<dbReference type="PANTHER" id="PTHR11360:SF229">
    <property type="entry name" value="AGAP007601-PA"/>
    <property type="match status" value="1"/>
</dbReference>